<geneLocation type="plasmid" evidence="1">
    <name>pCQ3</name>
</geneLocation>
<protein>
    <submittedName>
        <fullName evidence="1">PCQ3_49</fullName>
    </submittedName>
</protein>
<keyword evidence="1" id="KW-0614">Plasmid</keyword>
<gene>
    <name evidence="1" type="ORF">pCQ3.49</name>
</gene>
<organism evidence="1">
    <name type="scientific">Streptomyces sp. W9</name>
    <dbReference type="NCBI Taxonomy" id="682410"/>
    <lineage>
        <taxon>Bacteria</taxon>
        <taxon>Bacillati</taxon>
        <taxon>Actinomycetota</taxon>
        <taxon>Actinomycetes</taxon>
        <taxon>Kitasatosporales</taxon>
        <taxon>Streptomycetaceae</taxon>
        <taxon>Streptomyces</taxon>
    </lineage>
</organism>
<accession>D0UZ98</accession>
<evidence type="ECO:0000313" key="1">
    <source>
        <dbReference type="EMBL" id="ACX85550.1"/>
    </source>
</evidence>
<dbReference type="AlphaFoldDB" id="D0UZ98"/>
<dbReference type="EMBL" id="GQ983381">
    <property type="protein sequence ID" value="ACX85550.1"/>
    <property type="molecule type" value="Genomic_DNA"/>
</dbReference>
<dbReference type="RefSeq" id="WP_012840435.1">
    <property type="nucleotide sequence ID" value="NC_013449.1"/>
</dbReference>
<reference evidence="1" key="1">
    <citation type="journal article" date="2010" name="J. Bacteriol.">
        <title>Characterization of the replication, transfer, and plasmid/lytic phage cycle of the Streptomyces plasmid-phage pZL12.</title>
        <authorList>
            <person name="Zhong L."/>
            <person name="Cheng Q."/>
            <person name="Tian X."/>
            <person name="Zhao L."/>
            <person name="Qin Z."/>
        </authorList>
    </citation>
    <scope>NUCLEOTIDE SEQUENCE</scope>
    <source>
        <strain evidence="1">W9</strain>
        <plasmid evidence="1">pCQ3</plasmid>
    </source>
</reference>
<proteinExistence type="predicted"/>
<sequence>MTTTPPAATVTADAHWAATRERLANRSRPTATLTICDDPGLKQNLADAEYHAKRTAAEADEQADDKVAKARAATAKRDLVKAQQAFEDAAIRLRFQALPRPDFEALKKAHPPTEEQAEDGAAFDSETLAPALIAAASLDGMTEDDAREYLATWGEGEAVALWATAWNIQSHTRLDTELGKG</sequence>
<name>D0UZ98_9ACTN</name>